<evidence type="ECO:0000256" key="6">
    <source>
        <dbReference type="SAM" id="MobiDB-lite"/>
    </source>
</evidence>
<comment type="caution">
    <text evidence="8">The sequence shown here is derived from an EMBL/GenBank/DDBJ whole genome shotgun (WGS) entry which is preliminary data.</text>
</comment>
<dbReference type="GO" id="GO:0003677">
    <property type="term" value="F:DNA binding"/>
    <property type="evidence" value="ECO:0007669"/>
    <property type="project" value="UniProtKB-KW"/>
</dbReference>
<dbReference type="InterPro" id="IPR015300">
    <property type="entry name" value="DNA-bd_pseudobarrel_sf"/>
</dbReference>
<reference evidence="8" key="2">
    <citation type="journal article" date="2022" name="Hortic Res">
        <title>The genome of Dioscorea zingiberensis sheds light on the biosynthesis, origin and evolution of the medicinally important diosgenin saponins.</title>
        <authorList>
            <person name="Li Y."/>
            <person name="Tan C."/>
            <person name="Li Z."/>
            <person name="Guo J."/>
            <person name="Li S."/>
            <person name="Chen X."/>
            <person name="Wang C."/>
            <person name="Dai X."/>
            <person name="Yang H."/>
            <person name="Song W."/>
            <person name="Hou L."/>
            <person name="Xu J."/>
            <person name="Tong Z."/>
            <person name="Xu A."/>
            <person name="Yuan X."/>
            <person name="Wang W."/>
            <person name="Yang Q."/>
            <person name="Chen L."/>
            <person name="Sun Z."/>
            <person name="Wang K."/>
            <person name="Pan B."/>
            <person name="Chen J."/>
            <person name="Bao Y."/>
            <person name="Liu F."/>
            <person name="Qi X."/>
            <person name="Gang D.R."/>
            <person name="Wen J."/>
            <person name="Li J."/>
        </authorList>
    </citation>
    <scope>NUCLEOTIDE SEQUENCE</scope>
    <source>
        <strain evidence="8">Dzin_1.0</strain>
    </source>
</reference>
<dbReference type="OrthoDB" id="1666376at2759"/>
<evidence type="ECO:0000256" key="1">
    <source>
        <dbReference type="ARBA" id="ARBA00004123"/>
    </source>
</evidence>
<dbReference type="Proteomes" id="UP001085076">
    <property type="component" value="Miscellaneous, Linkage group lg03"/>
</dbReference>
<keyword evidence="5" id="KW-0539">Nucleus</keyword>
<keyword evidence="2" id="KW-0805">Transcription regulation</keyword>
<evidence type="ECO:0000259" key="7">
    <source>
        <dbReference type="PROSITE" id="PS50863"/>
    </source>
</evidence>
<dbReference type="PANTHER" id="PTHR31920:SF122">
    <property type="entry name" value="B3 DOMAIN-CONTAINING PROTEIN REM23"/>
    <property type="match status" value="1"/>
</dbReference>
<dbReference type="InterPro" id="IPR050655">
    <property type="entry name" value="Plant_B3_domain"/>
</dbReference>
<evidence type="ECO:0000256" key="3">
    <source>
        <dbReference type="ARBA" id="ARBA00023125"/>
    </source>
</evidence>
<gene>
    <name evidence="8" type="ORF">J5N97_012792</name>
</gene>
<proteinExistence type="predicted"/>
<dbReference type="Pfam" id="PF02362">
    <property type="entry name" value="B3"/>
    <property type="match status" value="1"/>
</dbReference>
<name>A0A9D5CSB7_9LILI</name>
<keyword evidence="9" id="KW-1185">Reference proteome</keyword>
<dbReference type="PANTHER" id="PTHR31920">
    <property type="entry name" value="B3 DOMAIN-CONTAINING"/>
    <property type="match status" value="1"/>
</dbReference>
<dbReference type="GO" id="GO:0005634">
    <property type="term" value="C:nucleus"/>
    <property type="evidence" value="ECO:0007669"/>
    <property type="project" value="UniProtKB-SubCell"/>
</dbReference>
<dbReference type="SMART" id="SM01019">
    <property type="entry name" value="B3"/>
    <property type="match status" value="1"/>
</dbReference>
<accession>A0A9D5CSB7</accession>
<dbReference type="SUPFAM" id="SSF101936">
    <property type="entry name" value="DNA-binding pseudobarrel domain"/>
    <property type="match status" value="1"/>
</dbReference>
<organism evidence="8 9">
    <name type="scientific">Dioscorea zingiberensis</name>
    <dbReference type="NCBI Taxonomy" id="325984"/>
    <lineage>
        <taxon>Eukaryota</taxon>
        <taxon>Viridiplantae</taxon>
        <taxon>Streptophyta</taxon>
        <taxon>Embryophyta</taxon>
        <taxon>Tracheophyta</taxon>
        <taxon>Spermatophyta</taxon>
        <taxon>Magnoliopsida</taxon>
        <taxon>Liliopsida</taxon>
        <taxon>Dioscoreales</taxon>
        <taxon>Dioscoreaceae</taxon>
        <taxon>Dioscorea</taxon>
    </lineage>
</organism>
<evidence type="ECO:0000256" key="2">
    <source>
        <dbReference type="ARBA" id="ARBA00023015"/>
    </source>
</evidence>
<feature type="region of interest" description="Disordered" evidence="6">
    <location>
        <begin position="521"/>
        <end position="543"/>
    </location>
</feature>
<dbReference type="EMBL" id="JAGGNH010000003">
    <property type="protein sequence ID" value="KAJ0977318.1"/>
    <property type="molecule type" value="Genomic_DNA"/>
</dbReference>
<dbReference type="InterPro" id="IPR003340">
    <property type="entry name" value="B3_DNA-bd"/>
</dbReference>
<sequence>MVKVVEMGNSNQQHQSACKECTTKCLNSHGSKTSPSPCLPVPLCFFKMMTGNFRDAMFIPPTCVNTLEGLLNQYCFIEDSNGRDWKIKVSLIDGSLAFAHGWRDFVLDHYIVVGELVVFKYVNGGKRFYAQIFSTNGVERMKKIKSEKCREELHLDKTSRRLSAKNGIALEDQLKKEQRDHRAEHSSKCNTNDRKRKIIEVETHDEELHLGRKKTNKLAEKDRFLSKDTVKKGEERRELSAKPGIGLFARNSACKVAAECNNIPKKSRLSDNEFGLPKPQLSSTQYKALKQPIDKDSRKGKEACETYSMSCRKAANNVIPKDSEFKKVAAIEKHVYKKKFSTLSAKSSGACRKTLEVKKEQCPAPCMKHGSSRAPLAVNGSKSGIKKVLPADCAKKNHDSKLPSHKMPNEKVVSPERDVMSPIKSHYAAATSTEGSERDQNPLRGIFHKFLLSEDGICHIVDEDLVTELRVSRITPIDFCIDEKEVSFCQDGGATLPEQVVHLPGKNPEVPDTPPIVSCPQDAKRKHASVPKKVNRDPQNKTKNPEVLVIPPIVNHPQCPDGNHTSSLKKFSSDHQTKTKLHRLGTAPGGRTALGRTSPHNLADIPKRKNGHDMMKGKVSGTFQKKHKDMISPCFNEKGRTIKSEKLKSVNLPVMNPDNVRFSFSVNSQLQLVSDCTPRNIADNEAI</sequence>
<keyword evidence="4" id="KW-0804">Transcription</keyword>
<dbReference type="PROSITE" id="PS50863">
    <property type="entry name" value="B3"/>
    <property type="match status" value="1"/>
</dbReference>
<dbReference type="Gene3D" id="2.40.330.10">
    <property type="entry name" value="DNA-binding pseudobarrel domain"/>
    <property type="match status" value="1"/>
</dbReference>
<feature type="region of interest" description="Disordered" evidence="6">
    <location>
        <begin position="581"/>
        <end position="600"/>
    </location>
</feature>
<reference evidence="8" key="1">
    <citation type="submission" date="2021-03" db="EMBL/GenBank/DDBJ databases">
        <authorList>
            <person name="Li Z."/>
            <person name="Yang C."/>
        </authorList>
    </citation>
    <scope>NUCLEOTIDE SEQUENCE</scope>
    <source>
        <strain evidence="8">Dzin_1.0</strain>
        <tissue evidence="8">Leaf</tissue>
    </source>
</reference>
<evidence type="ECO:0000256" key="4">
    <source>
        <dbReference type="ARBA" id="ARBA00023163"/>
    </source>
</evidence>
<keyword evidence="3" id="KW-0238">DNA-binding</keyword>
<evidence type="ECO:0000313" key="9">
    <source>
        <dbReference type="Proteomes" id="UP001085076"/>
    </source>
</evidence>
<evidence type="ECO:0000256" key="5">
    <source>
        <dbReference type="ARBA" id="ARBA00023242"/>
    </source>
</evidence>
<protein>
    <recommendedName>
        <fullName evidence="7">TF-B3 domain-containing protein</fullName>
    </recommendedName>
</protein>
<feature type="compositionally biased region" description="Basic and acidic residues" evidence="6">
    <location>
        <begin position="534"/>
        <end position="543"/>
    </location>
</feature>
<evidence type="ECO:0000313" key="8">
    <source>
        <dbReference type="EMBL" id="KAJ0977318.1"/>
    </source>
</evidence>
<dbReference type="CDD" id="cd10017">
    <property type="entry name" value="B3_DNA"/>
    <property type="match status" value="1"/>
</dbReference>
<dbReference type="AlphaFoldDB" id="A0A9D5CSB7"/>
<feature type="domain" description="TF-B3" evidence="7">
    <location>
        <begin position="42"/>
        <end position="136"/>
    </location>
</feature>
<comment type="subcellular location">
    <subcellularLocation>
        <location evidence="1">Nucleus</location>
    </subcellularLocation>
</comment>